<dbReference type="Gene3D" id="3.40.50.2300">
    <property type="match status" value="2"/>
</dbReference>
<protein>
    <submittedName>
        <fullName evidence="1">ABC transporter substrate-binding protein</fullName>
    </submittedName>
</protein>
<dbReference type="RefSeq" id="WP_378250779.1">
    <property type="nucleotide sequence ID" value="NZ_JBHSKF010000019.1"/>
</dbReference>
<dbReference type="EMBL" id="JBHSKF010000019">
    <property type="protein sequence ID" value="MFC5290877.1"/>
    <property type="molecule type" value="Genomic_DNA"/>
</dbReference>
<name>A0ABW0EU97_9PSEU</name>
<organism evidence="1 2">
    <name type="scientific">Actinokineospora guangxiensis</name>
    <dbReference type="NCBI Taxonomy" id="1490288"/>
    <lineage>
        <taxon>Bacteria</taxon>
        <taxon>Bacillati</taxon>
        <taxon>Actinomycetota</taxon>
        <taxon>Actinomycetes</taxon>
        <taxon>Pseudonocardiales</taxon>
        <taxon>Pseudonocardiaceae</taxon>
        <taxon>Actinokineospora</taxon>
    </lineage>
</organism>
<gene>
    <name evidence="1" type="ORF">ACFPM7_27835</name>
</gene>
<dbReference type="InterPro" id="IPR028082">
    <property type="entry name" value="Peripla_BP_I"/>
</dbReference>
<accession>A0ABW0EU97</accession>
<evidence type="ECO:0000313" key="2">
    <source>
        <dbReference type="Proteomes" id="UP001596157"/>
    </source>
</evidence>
<keyword evidence="2" id="KW-1185">Reference proteome</keyword>
<evidence type="ECO:0000313" key="1">
    <source>
        <dbReference type="EMBL" id="MFC5290877.1"/>
    </source>
</evidence>
<dbReference type="SUPFAM" id="SSF53822">
    <property type="entry name" value="Periplasmic binding protein-like I"/>
    <property type="match status" value="1"/>
</dbReference>
<sequence>MRRKMTRYPFWQANKIAFVVVLVLVVAAAVTGAALLVNREPVHLTDGEHVYSENLRAVQELIHAENQRVRADGADWVSVVFADVMDPRPGDRINADAVRHDLQGAYIAQQAWNAPANRAPKVRLLLADLGSQMSRWRAAAAQIRAGVDGDERIVAVAGLAVSTQDVREFVDEIAKSRVAIVAGAITGDKMTVALGGGPVPGMVRVAPTNSDMAVATLRYLDRAPGLPAAPRVLEVRDQNRADDYAVSLGEAFSKAITAQPGRRYTVLRPQMVFNSSLDEAGTILAAKAEKVCELRADVVHFAGRGSDMKGFLPGLASRSCTGRHLLVLGPPDIARSAHSPLWASGSEANMTVLVPGLTSPSMWREDRGAASGETVSRFGSCPTCYATLFPDESMADSDAALSHDAVWTAILGIRDVVAGQASTGAGSSRPRAAAVAQALNQLRVDGVSGWICTFDADHNPVNKAVPMLKVEHTGAIRYQALSSPSGDPIIGGC</sequence>
<dbReference type="Proteomes" id="UP001596157">
    <property type="component" value="Unassembled WGS sequence"/>
</dbReference>
<proteinExistence type="predicted"/>
<reference evidence="2" key="1">
    <citation type="journal article" date="2019" name="Int. J. Syst. Evol. Microbiol.">
        <title>The Global Catalogue of Microorganisms (GCM) 10K type strain sequencing project: providing services to taxonomists for standard genome sequencing and annotation.</title>
        <authorList>
            <consortium name="The Broad Institute Genomics Platform"/>
            <consortium name="The Broad Institute Genome Sequencing Center for Infectious Disease"/>
            <person name="Wu L."/>
            <person name="Ma J."/>
        </authorList>
    </citation>
    <scope>NUCLEOTIDE SEQUENCE [LARGE SCALE GENOMIC DNA]</scope>
    <source>
        <strain evidence="2">CCUG 59778</strain>
    </source>
</reference>
<comment type="caution">
    <text evidence="1">The sequence shown here is derived from an EMBL/GenBank/DDBJ whole genome shotgun (WGS) entry which is preliminary data.</text>
</comment>